<dbReference type="InterPro" id="IPR024185">
    <property type="entry name" value="FTHF_cligase-like_sf"/>
</dbReference>
<dbReference type="GO" id="GO:0035999">
    <property type="term" value="P:tetrahydrofolate interconversion"/>
    <property type="evidence" value="ECO:0007669"/>
    <property type="project" value="TreeGrafter"/>
</dbReference>
<evidence type="ECO:0000256" key="4">
    <source>
        <dbReference type="PIRSR" id="PIRSR006806-1"/>
    </source>
</evidence>
<dbReference type="Pfam" id="PF01812">
    <property type="entry name" value="5-FTHF_cyc-lig"/>
    <property type="match status" value="1"/>
</dbReference>
<dbReference type="GO" id="GO:0030272">
    <property type="term" value="F:5-formyltetrahydrofolate cyclo-ligase activity"/>
    <property type="evidence" value="ECO:0007669"/>
    <property type="project" value="UniProtKB-EC"/>
</dbReference>
<dbReference type="SUPFAM" id="SSF100950">
    <property type="entry name" value="NagB/RpiA/CoA transferase-like"/>
    <property type="match status" value="1"/>
</dbReference>
<evidence type="ECO:0000313" key="6">
    <source>
        <dbReference type="EMBL" id="SPT70913.1"/>
    </source>
</evidence>
<keyword evidence="5" id="KW-0460">Magnesium</keyword>
<reference evidence="6 7" key="1">
    <citation type="submission" date="2018-06" db="EMBL/GenBank/DDBJ databases">
        <authorList>
            <consortium name="Pathogen Informatics"/>
            <person name="Doyle S."/>
        </authorList>
    </citation>
    <scope>NUCLEOTIDE SEQUENCE [LARGE SCALE GENOMIC DNA]</scope>
    <source>
        <strain evidence="6 7">NCTC13093</strain>
    </source>
</reference>
<protein>
    <recommendedName>
        <fullName evidence="5">5-formyltetrahydrofolate cyclo-ligase</fullName>
        <ecNumber evidence="5">6.3.3.2</ecNumber>
    </recommendedName>
</protein>
<dbReference type="NCBIfam" id="TIGR02727">
    <property type="entry name" value="MTHFS_bact"/>
    <property type="match status" value="1"/>
</dbReference>
<dbReference type="InterPro" id="IPR037171">
    <property type="entry name" value="NagB/RpiA_transferase-like"/>
</dbReference>
<dbReference type="AlphaFoldDB" id="A0A2X0VAY7"/>
<dbReference type="Proteomes" id="UP000250086">
    <property type="component" value="Unassembled WGS sequence"/>
</dbReference>
<gene>
    <name evidence="6" type="primary">ygfA</name>
    <name evidence="6" type="ORF">NCTC13093_02339</name>
</gene>
<proteinExistence type="inferred from homology"/>
<feature type="binding site" evidence="4">
    <location>
        <begin position="139"/>
        <end position="147"/>
    </location>
    <ligand>
        <name>ATP</name>
        <dbReference type="ChEBI" id="CHEBI:30616"/>
    </ligand>
</feature>
<keyword evidence="7" id="KW-1185">Reference proteome</keyword>
<dbReference type="PANTHER" id="PTHR23407:SF1">
    <property type="entry name" value="5-FORMYLTETRAHYDROFOLATE CYCLO-LIGASE"/>
    <property type="match status" value="1"/>
</dbReference>
<dbReference type="GO" id="GO:0005524">
    <property type="term" value="F:ATP binding"/>
    <property type="evidence" value="ECO:0007669"/>
    <property type="project" value="UniProtKB-KW"/>
</dbReference>
<evidence type="ECO:0000256" key="3">
    <source>
        <dbReference type="ARBA" id="ARBA00022840"/>
    </source>
</evidence>
<organism evidence="6 7">
    <name type="scientific">Anaerobiospirillum thomasii</name>
    <dbReference type="NCBI Taxonomy" id="179995"/>
    <lineage>
        <taxon>Bacteria</taxon>
        <taxon>Pseudomonadati</taxon>
        <taxon>Pseudomonadota</taxon>
        <taxon>Gammaproteobacteria</taxon>
        <taxon>Aeromonadales</taxon>
        <taxon>Succinivibrionaceae</taxon>
        <taxon>Anaerobiospirillum</taxon>
    </lineage>
</organism>
<dbReference type="GO" id="GO:0009396">
    <property type="term" value="P:folic acid-containing compound biosynthetic process"/>
    <property type="evidence" value="ECO:0007669"/>
    <property type="project" value="TreeGrafter"/>
</dbReference>
<feature type="binding site" evidence="4">
    <location>
        <begin position="9"/>
        <end position="13"/>
    </location>
    <ligand>
        <name>ATP</name>
        <dbReference type="ChEBI" id="CHEBI:30616"/>
    </ligand>
</feature>
<feature type="binding site" evidence="4">
    <location>
        <position position="60"/>
    </location>
    <ligand>
        <name>substrate</name>
    </ligand>
</feature>
<name>A0A2X0VAY7_9GAMM</name>
<accession>A0A2X0VAY7</accession>
<dbReference type="EC" id="6.3.3.2" evidence="5"/>
<comment type="catalytic activity">
    <reaction evidence="5">
        <text>(6S)-5-formyl-5,6,7,8-tetrahydrofolate + ATP = (6R)-5,10-methenyltetrahydrofolate + ADP + phosphate</text>
        <dbReference type="Rhea" id="RHEA:10488"/>
        <dbReference type="ChEBI" id="CHEBI:30616"/>
        <dbReference type="ChEBI" id="CHEBI:43474"/>
        <dbReference type="ChEBI" id="CHEBI:57455"/>
        <dbReference type="ChEBI" id="CHEBI:57457"/>
        <dbReference type="ChEBI" id="CHEBI:456216"/>
        <dbReference type="EC" id="6.3.3.2"/>
    </reaction>
</comment>
<dbReference type="InterPro" id="IPR002698">
    <property type="entry name" value="FTHF_cligase"/>
</dbReference>
<evidence type="ECO:0000256" key="5">
    <source>
        <dbReference type="RuleBase" id="RU361279"/>
    </source>
</evidence>
<evidence type="ECO:0000256" key="2">
    <source>
        <dbReference type="ARBA" id="ARBA00022741"/>
    </source>
</evidence>
<keyword evidence="5" id="KW-0479">Metal-binding</keyword>
<dbReference type="OrthoDB" id="9801938at2"/>
<dbReference type="EMBL" id="UAPV01000001">
    <property type="protein sequence ID" value="SPT70913.1"/>
    <property type="molecule type" value="Genomic_DNA"/>
</dbReference>
<dbReference type="PIRSF" id="PIRSF006806">
    <property type="entry name" value="FTHF_cligase"/>
    <property type="match status" value="1"/>
</dbReference>
<dbReference type="GO" id="GO:0046872">
    <property type="term" value="F:metal ion binding"/>
    <property type="evidence" value="ECO:0007669"/>
    <property type="project" value="UniProtKB-KW"/>
</dbReference>
<sequence length="198" mass="22785">MSDFIKDQRAQLRSLMKQKRHELDTYSLYSSSSVIFNTIASHPFLSQKRIIGSYSSFKNEIDMQNINAHLKALGHEVYLPVINSKIKGHMDFYSYDEHNLVVNSFGIKEPAALTQNKADTAKLEILLVPMLAFDLKGNRLGMGGGYYDRMLKRVSSDCLVIGIAHEFQKLQYIPVQSWDMPLDEAITEKEHYIFIKKY</sequence>
<evidence type="ECO:0000256" key="1">
    <source>
        <dbReference type="ARBA" id="ARBA00010638"/>
    </source>
</evidence>
<evidence type="ECO:0000313" key="7">
    <source>
        <dbReference type="Proteomes" id="UP000250086"/>
    </source>
</evidence>
<dbReference type="PANTHER" id="PTHR23407">
    <property type="entry name" value="ATPASE INHIBITOR/5-FORMYLTETRAHYDROFOLATE CYCLO-LIGASE"/>
    <property type="match status" value="1"/>
</dbReference>
<comment type="cofactor">
    <cofactor evidence="5">
        <name>Mg(2+)</name>
        <dbReference type="ChEBI" id="CHEBI:18420"/>
    </cofactor>
</comment>
<comment type="similarity">
    <text evidence="1 5">Belongs to the 5-formyltetrahydrofolate cyclo-ligase family.</text>
</comment>
<keyword evidence="3 4" id="KW-0067">ATP-binding</keyword>
<keyword evidence="6" id="KW-0436">Ligase</keyword>
<dbReference type="Gene3D" id="3.40.50.10420">
    <property type="entry name" value="NagB/RpiA/CoA transferase-like"/>
    <property type="match status" value="1"/>
</dbReference>
<keyword evidence="2 4" id="KW-0547">Nucleotide-binding</keyword>
<dbReference type="RefSeq" id="WP_113744926.1">
    <property type="nucleotide sequence ID" value="NZ_UAPU01000005.1"/>
</dbReference>